<sequence length="494" mass="56366">MVDHRSGKLASVNSSWITTLDCVDVLRMSSSDFFWQVYGLLLEKSLLDDMDLEMVEEYYLTSEREALISSKFISCVSIMAAIIVCGFATSHQIVGLLLCPSLFIGLLAVAKRFCYCIISSYINLSADFDSVFHRIVAAIRSREITFFGLRKKFDINPTVCLHTFRLELLKALRSEVQCYVRMTKHLCRCDDSEKLLCEMFTLEMSRLALEDDVCDEFLQLSALKELWQLSFLLRSEYFRLFLLHLSRPSHRLVLVFLDLFLKTLLIRSSKSRLSRNLEFINYRDCCVTEKRRKFSPFLSTTEKIRAHLSFASEILNGNEIPEGEKFLYVAEILKKAIELSVPQTHTEQEDMTHLNLSSNSSTSGGTDEVELAAGELPVEKKSNDAVARSMVVELKSRLAERMKEMNEIKTAKIDSNQQMKTVENEFQEMLAVGENCDAEKATDREDFSIFSSISKNNGVFQSNVKLDLKQAISLIKLGPSVDFVDDPENECDIE</sequence>
<organism evidence="3 4">
    <name type="scientific">Elaeophora elaphi</name>
    <dbReference type="NCBI Taxonomy" id="1147741"/>
    <lineage>
        <taxon>Eukaryota</taxon>
        <taxon>Metazoa</taxon>
        <taxon>Ecdysozoa</taxon>
        <taxon>Nematoda</taxon>
        <taxon>Chromadorea</taxon>
        <taxon>Rhabditida</taxon>
        <taxon>Spirurina</taxon>
        <taxon>Spiruromorpha</taxon>
        <taxon>Filarioidea</taxon>
        <taxon>Onchocercidae</taxon>
        <taxon>Elaeophora</taxon>
    </lineage>
</organism>
<dbReference type="Proteomes" id="UP000050640">
    <property type="component" value="Unplaced"/>
</dbReference>
<protein>
    <submittedName>
        <fullName evidence="4">Vezatin</fullName>
    </submittedName>
</protein>
<feature type="compositionally biased region" description="Low complexity" evidence="1">
    <location>
        <begin position="354"/>
        <end position="366"/>
    </location>
</feature>
<keyword evidence="2" id="KW-0472">Membrane</keyword>
<feature type="transmembrane region" description="Helical" evidence="2">
    <location>
        <begin position="66"/>
        <end position="86"/>
    </location>
</feature>
<feature type="region of interest" description="Disordered" evidence="1">
    <location>
        <begin position="344"/>
        <end position="368"/>
    </location>
</feature>
<dbReference type="WBParaSite" id="EEL_0001003101-mRNA-1">
    <property type="protein sequence ID" value="EEL_0001003101-mRNA-1"/>
    <property type="gene ID" value="EEL_0001003101"/>
</dbReference>
<reference evidence="4" key="1">
    <citation type="submission" date="2017-02" db="UniProtKB">
        <authorList>
            <consortium name="WormBaseParasite"/>
        </authorList>
    </citation>
    <scope>IDENTIFICATION</scope>
</reference>
<accession>A0A0R3S5G2</accession>
<dbReference type="AlphaFoldDB" id="A0A0R3S5G2"/>
<evidence type="ECO:0000256" key="1">
    <source>
        <dbReference type="SAM" id="MobiDB-lite"/>
    </source>
</evidence>
<evidence type="ECO:0000313" key="3">
    <source>
        <dbReference type="Proteomes" id="UP000050640"/>
    </source>
</evidence>
<keyword evidence="2" id="KW-0812">Transmembrane</keyword>
<evidence type="ECO:0000313" key="4">
    <source>
        <dbReference type="WBParaSite" id="EEL_0001003101-mRNA-1"/>
    </source>
</evidence>
<evidence type="ECO:0000256" key="2">
    <source>
        <dbReference type="SAM" id="Phobius"/>
    </source>
</evidence>
<keyword evidence="2" id="KW-1133">Transmembrane helix</keyword>
<keyword evidence="3" id="KW-1185">Reference proteome</keyword>
<name>A0A0R3S5G2_9BILA</name>
<proteinExistence type="predicted"/>